<keyword evidence="1" id="KW-0472">Membrane</keyword>
<feature type="chain" id="PRO_5032387369" description="DUF4134 domain-containing protein" evidence="2">
    <location>
        <begin position="21"/>
        <end position="97"/>
    </location>
</feature>
<feature type="transmembrane region" description="Helical" evidence="1">
    <location>
        <begin position="36"/>
        <end position="62"/>
    </location>
</feature>
<feature type="signal peptide" evidence="2">
    <location>
        <begin position="1"/>
        <end position="20"/>
    </location>
</feature>
<keyword evidence="1" id="KW-0812">Transmembrane</keyword>
<sequence length="97" mass="10624">MKKTILTLFILGSVQMSLFAQDGIDELNQAASNLRSVYYALIGFAYVTCGIIGIIGSLRIYHKWNMGKEVIEDITGWGFALLFAVVSIVFVSGLMGL</sequence>
<dbReference type="EMBL" id="JACHCA010000025">
    <property type="protein sequence ID" value="MBB6131520.1"/>
    <property type="molecule type" value="Genomic_DNA"/>
</dbReference>
<dbReference type="Pfam" id="PF13572">
    <property type="entry name" value="DUF4134"/>
    <property type="match status" value="1"/>
</dbReference>
<accession>A0A841JKJ0</accession>
<dbReference type="AlphaFoldDB" id="A0A841JKJ0"/>
<comment type="caution">
    <text evidence="3">The sequence shown here is derived from an EMBL/GenBank/DDBJ whole genome shotgun (WGS) entry which is preliminary data.</text>
</comment>
<gene>
    <name evidence="3" type="ORF">HDF22_005671</name>
</gene>
<feature type="transmembrane region" description="Helical" evidence="1">
    <location>
        <begin position="74"/>
        <end position="95"/>
    </location>
</feature>
<evidence type="ECO:0000313" key="4">
    <source>
        <dbReference type="Proteomes" id="UP000548326"/>
    </source>
</evidence>
<name>A0A841JKJ0_9SPHI</name>
<dbReference type="InterPro" id="IPR025408">
    <property type="entry name" value="DUF4134"/>
</dbReference>
<protein>
    <recommendedName>
        <fullName evidence="5">DUF4134 domain-containing protein</fullName>
    </recommendedName>
</protein>
<proteinExistence type="predicted"/>
<evidence type="ECO:0000256" key="2">
    <source>
        <dbReference type="SAM" id="SignalP"/>
    </source>
</evidence>
<dbReference type="RefSeq" id="WP_183589994.1">
    <property type="nucleotide sequence ID" value="NZ_JACHCA010000025.1"/>
</dbReference>
<keyword evidence="1" id="KW-1133">Transmembrane helix</keyword>
<evidence type="ECO:0008006" key="5">
    <source>
        <dbReference type="Google" id="ProtNLM"/>
    </source>
</evidence>
<reference evidence="3 4" key="1">
    <citation type="submission" date="2020-08" db="EMBL/GenBank/DDBJ databases">
        <title>Genomic Encyclopedia of Type Strains, Phase IV (KMG-V): Genome sequencing to study the core and pangenomes of soil and plant-associated prokaryotes.</title>
        <authorList>
            <person name="Whitman W."/>
        </authorList>
    </citation>
    <scope>NUCLEOTIDE SEQUENCE [LARGE SCALE GENOMIC DNA]</scope>
    <source>
        <strain evidence="3 4">MP601</strain>
    </source>
</reference>
<organism evidence="3 4">
    <name type="scientific">Mucilaginibacter lappiensis</name>
    <dbReference type="NCBI Taxonomy" id="354630"/>
    <lineage>
        <taxon>Bacteria</taxon>
        <taxon>Pseudomonadati</taxon>
        <taxon>Bacteroidota</taxon>
        <taxon>Sphingobacteriia</taxon>
        <taxon>Sphingobacteriales</taxon>
        <taxon>Sphingobacteriaceae</taxon>
        <taxon>Mucilaginibacter</taxon>
    </lineage>
</organism>
<evidence type="ECO:0000313" key="3">
    <source>
        <dbReference type="EMBL" id="MBB6131520.1"/>
    </source>
</evidence>
<keyword evidence="2" id="KW-0732">Signal</keyword>
<dbReference type="Proteomes" id="UP000548326">
    <property type="component" value="Unassembled WGS sequence"/>
</dbReference>
<evidence type="ECO:0000256" key="1">
    <source>
        <dbReference type="SAM" id="Phobius"/>
    </source>
</evidence>